<dbReference type="AlphaFoldDB" id="A0A0G1CKM8"/>
<reference evidence="3 4" key="1">
    <citation type="journal article" date="2015" name="Nature">
        <title>rRNA introns, odd ribosomes, and small enigmatic genomes across a large radiation of phyla.</title>
        <authorList>
            <person name="Brown C.T."/>
            <person name="Hug L.A."/>
            <person name="Thomas B.C."/>
            <person name="Sharon I."/>
            <person name="Castelle C.J."/>
            <person name="Singh A."/>
            <person name="Wilkins M.J."/>
            <person name="Williams K.H."/>
            <person name="Banfield J.F."/>
        </authorList>
    </citation>
    <scope>NUCLEOTIDE SEQUENCE [LARGE SCALE GENOMIC DNA]</scope>
</reference>
<organism evidence="3 4">
    <name type="scientific">Candidatus Gottesmanbacteria bacterium GW2011_GWA1_43_11</name>
    <dbReference type="NCBI Taxonomy" id="1618436"/>
    <lineage>
        <taxon>Bacteria</taxon>
        <taxon>Candidatus Gottesmaniibacteriota</taxon>
    </lineage>
</organism>
<dbReference type="InterPro" id="IPR001434">
    <property type="entry name" value="OmcB-like_DUF11"/>
</dbReference>
<comment type="caution">
    <text evidence="3">The sequence shown here is derived from an EMBL/GenBank/DDBJ whole genome shotgun (WGS) entry which is preliminary data.</text>
</comment>
<evidence type="ECO:0000313" key="3">
    <source>
        <dbReference type="EMBL" id="KKS86064.1"/>
    </source>
</evidence>
<protein>
    <recommendedName>
        <fullName evidence="2">DUF11 domain-containing protein</fullName>
    </recommendedName>
</protein>
<name>A0A0G1CKM8_9BACT</name>
<proteinExistence type="predicted"/>
<sequence>MVAFSLTMTKQLIRLALFLVALLATVTPAFAQQYGGQYGSTTTPSDLTVNKMVRSPLPPYPFVENLGDNDITHSPDSQVVFSITVYNSGNQRFEEIKVDDYLIEFPQRIISAEVDQEFEGSFSNNRLTFKIKNLDAGQNRTVEVRAKIAPANVFPTDRSLFCDNTNKVEVRSEDRYDDDTAKFCIRTNVLGVTTLPEAGLEDYLPMLPFIGMGAVGMYLTLKKRLS</sequence>
<evidence type="ECO:0000313" key="4">
    <source>
        <dbReference type="Proteomes" id="UP000034543"/>
    </source>
</evidence>
<feature type="chain" id="PRO_5002536411" description="DUF11 domain-containing protein" evidence="1">
    <location>
        <begin position="32"/>
        <end position="226"/>
    </location>
</feature>
<evidence type="ECO:0000259" key="2">
    <source>
        <dbReference type="Pfam" id="PF01345"/>
    </source>
</evidence>
<accession>A0A0G1CKM8</accession>
<dbReference type="Proteomes" id="UP000034543">
    <property type="component" value="Unassembled WGS sequence"/>
</dbReference>
<dbReference type="EMBL" id="LCFB01000003">
    <property type="protein sequence ID" value="KKS86064.1"/>
    <property type="molecule type" value="Genomic_DNA"/>
</dbReference>
<dbReference type="Pfam" id="PF01345">
    <property type="entry name" value="DUF11"/>
    <property type="match status" value="1"/>
</dbReference>
<gene>
    <name evidence="3" type="ORF">UV59_C0003G0059</name>
</gene>
<evidence type="ECO:0000256" key="1">
    <source>
        <dbReference type="SAM" id="SignalP"/>
    </source>
</evidence>
<keyword evidence="1" id="KW-0732">Signal</keyword>
<feature type="domain" description="DUF11" evidence="2">
    <location>
        <begin position="73"/>
        <end position="180"/>
    </location>
</feature>
<feature type="signal peptide" evidence="1">
    <location>
        <begin position="1"/>
        <end position="31"/>
    </location>
</feature>